<dbReference type="Pfam" id="PF06676">
    <property type="entry name" value="DUF1178"/>
    <property type="match status" value="1"/>
</dbReference>
<dbReference type="AlphaFoldDB" id="A0AAE3LS69"/>
<dbReference type="Proteomes" id="UP001208041">
    <property type="component" value="Unassembled WGS sequence"/>
</dbReference>
<dbReference type="InterPro" id="IPR009562">
    <property type="entry name" value="DUF1178"/>
</dbReference>
<organism evidence="2 3">
    <name type="scientific">Halocynthiibacter halioticoli</name>
    <dbReference type="NCBI Taxonomy" id="2986804"/>
    <lineage>
        <taxon>Bacteria</taxon>
        <taxon>Pseudomonadati</taxon>
        <taxon>Pseudomonadota</taxon>
        <taxon>Alphaproteobacteria</taxon>
        <taxon>Rhodobacterales</taxon>
        <taxon>Paracoccaceae</taxon>
        <taxon>Halocynthiibacter</taxon>
    </lineage>
</organism>
<evidence type="ECO:0000256" key="1">
    <source>
        <dbReference type="SAM" id="MobiDB-lite"/>
    </source>
</evidence>
<feature type="region of interest" description="Disordered" evidence="1">
    <location>
        <begin position="52"/>
        <end position="79"/>
    </location>
</feature>
<evidence type="ECO:0000313" key="2">
    <source>
        <dbReference type="EMBL" id="MCV6825239.1"/>
    </source>
</evidence>
<keyword evidence="3" id="KW-1185">Reference proteome</keyword>
<dbReference type="EMBL" id="JAOYFC010000002">
    <property type="protein sequence ID" value="MCV6825239.1"/>
    <property type="molecule type" value="Genomic_DNA"/>
</dbReference>
<gene>
    <name evidence="2" type="ORF">OH136_11810</name>
</gene>
<evidence type="ECO:0000313" key="3">
    <source>
        <dbReference type="Proteomes" id="UP001208041"/>
    </source>
</evidence>
<name>A0AAE3LS69_9RHOB</name>
<reference evidence="2" key="1">
    <citation type="submission" date="2022-10" db="EMBL/GenBank/DDBJ databases">
        <authorList>
            <person name="Yue Y."/>
        </authorList>
    </citation>
    <scope>NUCLEOTIDE SEQUENCE</scope>
    <source>
        <strain evidence="2">Z654</strain>
    </source>
</reference>
<accession>A0AAE3LS69</accession>
<sequence length="150" mass="16091">MIRFALKCSNEHSFESWFQSGAAFEKVNASGMVSCPDCGDTEISKAVMAPRVQSGMAKRAPEADPTDAAPSAQSAPPADIEKQIRELKAHIEATSDYVGDKFSDEARAIHDGDAPERPIYGETSLKDAKSLIDDGIPVAPLPFVPARKTN</sequence>
<feature type="compositionally biased region" description="Low complexity" evidence="1">
    <location>
        <begin position="66"/>
        <end position="78"/>
    </location>
</feature>
<protein>
    <submittedName>
        <fullName evidence="2">DUF1178 family protein</fullName>
    </submittedName>
</protein>
<dbReference type="PIRSF" id="PIRSF032131">
    <property type="entry name" value="UCP032131"/>
    <property type="match status" value="1"/>
</dbReference>
<proteinExistence type="predicted"/>
<dbReference type="RefSeq" id="WP_263954087.1">
    <property type="nucleotide sequence ID" value="NZ_JAOYFC010000002.1"/>
</dbReference>
<comment type="caution">
    <text evidence="2">The sequence shown here is derived from an EMBL/GenBank/DDBJ whole genome shotgun (WGS) entry which is preliminary data.</text>
</comment>